<organism evidence="1 2">
    <name type="scientific">Photobacterium leiognathi subsp. mandapamensis</name>
    <name type="common">Photobacterium mandapamensis</name>
    <dbReference type="NCBI Taxonomy" id="48408"/>
    <lineage>
        <taxon>Bacteria</taxon>
        <taxon>Pseudomonadati</taxon>
        <taxon>Pseudomonadota</taxon>
        <taxon>Gammaproteobacteria</taxon>
        <taxon>Vibrionales</taxon>
        <taxon>Vibrionaceae</taxon>
        <taxon>Photobacterium</taxon>
    </lineage>
</organism>
<dbReference type="InterPro" id="IPR050155">
    <property type="entry name" value="HAD-like_hydrolase_sf"/>
</dbReference>
<dbReference type="InterPro" id="IPR023214">
    <property type="entry name" value="HAD_sf"/>
</dbReference>
<dbReference type="GO" id="GO:0008967">
    <property type="term" value="F:phosphoglycolate phosphatase activity"/>
    <property type="evidence" value="ECO:0007669"/>
    <property type="project" value="TreeGrafter"/>
</dbReference>
<dbReference type="Gene3D" id="3.40.50.1000">
    <property type="entry name" value="HAD superfamily/HAD-like"/>
    <property type="match status" value="1"/>
</dbReference>
<dbReference type="GO" id="GO:0005829">
    <property type="term" value="C:cytosol"/>
    <property type="evidence" value="ECO:0007669"/>
    <property type="project" value="TreeGrafter"/>
</dbReference>
<dbReference type="RefSeq" id="WP_107184669.1">
    <property type="nucleotide sequence ID" value="NZ_JAWQGC010000001.1"/>
</dbReference>
<protein>
    <recommendedName>
        <fullName evidence="3">HAD family hydrolase</fullName>
    </recommendedName>
</protein>
<evidence type="ECO:0000313" key="2">
    <source>
        <dbReference type="Proteomes" id="UP000240530"/>
    </source>
</evidence>
<dbReference type="SFLD" id="SFLDG01129">
    <property type="entry name" value="C1.5:_HAD__Beta-PGM__Phosphata"/>
    <property type="match status" value="1"/>
</dbReference>
<dbReference type="GO" id="GO:0006281">
    <property type="term" value="P:DNA repair"/>
    <property type="evidence" value="ECO:0007669"/>
    <property type="project" value="TreeGrafter"/>
</dbReference>
<dbReference type="Proteomes" id="UP000240530">
    <property type="component" value="Unassembled WGS sequence"/>
</dbReference>
<name>A0A2T3KWG3_PHOLD</name>
<dbReference type="EMBL" id="PYNS01000005">
    <property type="protein sequence ID" value="PSV11741.1"/>
    <property type="molecule type" value="Genomic_DNA"/>
</dbReference>
<accession>A0A2T3KWG3</accession>
<dbReference type="AlphaFoldDB" id="A0A2T3KWG3"/>
<dbReference type="InterPro" id="IPR006439">
    <property type="entry name" value="HAD-SF_hydro_IA"/>
</dbReference>
<sequence>MIKNTNDNKKVIIDFDGTLAASFDLFIEAMRAAHIKYSFRNVEGDGIETFRHYSAWQILKFLGLPMYQVPRVTRYIRNYMTAQIKALPLASSWQETLQTLALDYELVILSSNSNQNIQTFLDQHELTCFSKIVSDVGLFGKVKAIRKLLKDNRWQNKDVFYIGDEIRDIKAAQKAKISSIAVTWGYNAEQALIIHQPDHVISNSNTLIEILQCAELKNEKQE</sequence>
<proteinExistence type="predicted"/>
<dbReference type="PANTHER" id="PTHR43434">
    <property type="entry name" value="PHOSPHOGLYCOLATE PHOSPHATASE"/>
    <property type="match status" value="1"/>
</dbReference>
<reference evidence="1 2" key="1">
    <citation type="submission" date="2018-03" db="EMBL/GenBank/DDBJ databases">
        <title>Whole genome sequencing of Histamine producing bacteria.</title>
        <authorList>
            <person name="Butler K."/>
        </authorList>
    </citation>
    <scope>NUCLEOTIDE SEQUENCE [LARGE SCALE GENOMIC DNA]</scope>
    <source>
        <strain evidence="1 2">Res.4.1</strain>
    </source>
</reference>
<dbReference type="SUPFAM" id="SSF56784">
    <property type="entry name" value="HAD-like"/>
    <property type="match status" value="1"/>
</dbReference>
<evidence type="ECO:0008006" key="3">
    <source>
        <dbReference type="Google" id="ProtNLM"/>
    </source>
</evidence>
<gene>
    <name evidence="1" type="ORF">C0W93_07595</name>
</gene>
<dbReference type="InterPro" id="IPR036412">
    <property type="entry name" value="HAD-like_sf"/>
</dbReference>
<dbReference type="InterPro" id="IPR041492">
    <property type="entry name" value="HAD_2"/>
</dbReference>
<dbReference type="PANTHER" id="PTHR43434:SF13">
    <property type="entry name" value="PHOSPHOGLYCOLATE PHOSPHATASE"/>
    <property type="match status" value="1"/>
</dbReference>
<comment type="caution">
    <text evidence="1">The sequence shown here is derived from an EMBL/GenBank/DDBJ whole genome shotgun (WGS) entry which is preliminary data.</text>
</comment>
<dbReference type="NCBIfam" id="TIGR01549">
    <property type="entry name" value="HAD-SF-IA-v1"/>
    <property type="match status" value="1"/>
</dbReference>
<evidence type="ECO:0000313" key="1">
    <source>
        <dbReference type="EMBL" id="PSV11741.1"/>
    </source>
</evidence>
<dbReference type="Gene3D" id="1.10.150.240">
    <property type="entry name" value="Putative phosphatase, domain 2"/>
    <property type="match status" value="1"/>
</dbReference>
<dbReference type="SFLD" id="SFLDS00003">
    <property type="entry name" value="Haloacid_Dehalogenase"/>
    <property type="match status" value="1"/>
</dbReference>
<dbReference type="InterPro" id="IPR023198">
    <property type="entry name" value="PGP-like_dom2"/>
</dbReference>
<dbReference type="Pfam" id="PF13419">
    <property type="entry name" value="HAD_2"/>
    <property type="match status" value="1"/>
</dbReference>